<feature type="signal peptide" evidence="1">
    <location>
        <begin position="1"/>
        <end position="22"/>
    </location>
</feature>
<dbReference type="EMBL" id="CP022098">
    <property type="protein sequence ID" value="ATB40521.1"/>
    <property type="molecule type" value="Genomic_DNA"/>
</dbReference>
<evidence type="ECO:0000313" key="3">
    <source>
        <dbReference type="Proteomes" id="UP000217257"/>
    </source>
</evidence>
<keyword evidence="1" id="KW-0732">Signal</keyword>
<feature type="chain" id="PRO_5012287037" description="Lipoprotein" evidence="1">
    <location>
        <begin position="23"/>
        <end position="149"/>
    </location>
</feature>
<gene>
    <name evidence="2" type="ORF">CYFUS_005970</name>
</gene>
<dbReference type="RefSeq" id="WP_095988377.1">
    <property type="nucleotide sequence ID" value="NZ_CP022098.1"/>
</dbReference>
<dbReference type="AlphaFoldDB" id="A0A250JAS2"/>
<accession>A0A250JAS2</accession>
<dbReference type="KEGG" id="cfus:CYFUS_005970"/>
<evidence type="ECO:0008006" key="4">
    <source>
        <dbReference type="Google" id="ProtNLM"/>
    </source>
</evidence>
<protein>
    <recommendedName>
        <fullName evidence="4">Lipoprotein</fullName>
    </recommendedName>
</protein>
<sequence length="149" mass="16100">MRNGWAAAAIGFVVFNATTAAATEEESELRCERFIDGGVVAEVHSYPAHIAVDTYIFNDSETRTLTVTSIHDWPRSAVPTHVSIDVEPGVSIGGTSYFTLEGYEQCASLAGHEQRARTGQPIRLKTFAEVLTSTGEKAKCVARVICHNG</sequence>
<proteinExistence type="predicted"/>
<evidence type="ECO:0000256" key="1">
    <source>
        <dbReference type="SAM" id="SignalP"/>
    </source>
</evidence>
<organism evidence="2 3">
    <name type="scientific">Cystobacter fuscus</name>
    <dbReference type="NCBI Taxonomy" id="43"/>
    <lineage>
        <taxon>Bacteria</taxon>
        <taxon>Pseudomonadati</taxon>
        <taxon>Myxococcota</taxon>
        <taxon>Myxococcia</taxon>
        <taxon>Myxococcales</taxon>
        <taxon>Cystobacterineae</taxon>
        <taxon>Archangiaceae</taxon>
        <taxon>Cystobacter</taxon>
    </lineage>
</organism>
<reference evidence="2 3" key="1">
    <citation type="submission" date="2017-06" db="EMBL/GenBank/DDBJ databases">
        <title>Sequencing and comparative analysis of myxobacterial genomes.</title>
        <authorList>
            <person name="Rupp O."/>
            <person name="Goesmann A."/>
            <person name="Sogaard-Andersen L."/>
        </authorList>
    </citation>
    <scope>NUCLEOTIDE SEQUENCE [LARGE SCALE GENOMIC DNA]</scope>
    <source>
        <strain evidence="2 3">DSM 52655</strain>
    </source>
</reference>
<dbReference type="Proteomes" id="UP000217257">
    <property type="component" value="Chromosome"/>
</dbReference>
<evidence type="ECO:0000313" key="2">
    <source>
        <dbReference type="EMBL" id="ATB40521.1"/>
    </source>
</evidence>
<name>A0A250JAS2_9BACT</name>